<feature type="non-terminal residue" evidence="1">
    <location>
        <position position="28"/>
    </location>
</feature>
<name>A0A382ZFN4_9ZZZZ</name>
<dbReference type="AlphaFoldDB" id="A0A382ZFN4"/>
<gene>
    <name evidence="1" type="ORF">METZ01_LOCUS446883</name>
</gene>
<organism evidence="1">
    <name type="scientific">marine metagenome</name>
    <dbReference type="NCBI Taxonomy" id="408172"/>
    <lineage>
        <taxon>unclassified sequences</taxon>
        <taxon>metagenomes</taxon>
        <taxon>ecological metagenomes</taxon>
    </lineage>
</organism>
<protein>
    <submittedName>
        <fullName evidence="1">Uncharacterized protein</fullName>
    </submittedName>
</protein>
<proteinExistence type="predicted"/>
<dbReference type="EMBL" id="UINC01183323">
    <property type="protein sequence ID" value="SVD94029.1"/>
    <property type="molecule type" value="Genomic_DNA"/>
</dbReference>
<accession>A0A382ZFN4</accession>
<sequence length="28" mass="3065">MTGADGLALLDRYDAIDLPAGQFPRQLF</sequence>
<evidence type="ECO:0000313" key="1">
    <source>
        <dbReference type="EMBL" id="SVD94029.1"/>
    </source>
</evidence>
<reference evidence="1" key="1">
    <citation type="submission" date="2018-05" db="EMBL/GenBank/DDBJ databases">
        <authorList>
            <person name="Lanie J.A."/>
            <person name="Ng W.-L."/>
            <person name="Kazmierczak K.M."/>
            <person name="Andrzejewski T.M."/>
            <person name="Davidsen T.M."/>
            <person name="Wayne K.J."/>
            <person name="Tettelin H."/>
            <person name="Glass J.I."/>
            <person name="Rusch D."/>
            <person name="Podicherti R."/>
            <person name="Tsui H.-C.T."/>
            <person name="Winkler M.E."/>
        </authorList>
    </citation>
    <scope>NUCLEOTIDE SEQUENCE</scope>
</reference>